<reference evidence="4" key="1">
    <citation type="submission" date="2016-02" db="EMBL/GenBank/DDBJ databases">
        <title>Comparative genomics of biotechnologically important yeasts.</title>
        <authorList>
            <consortium name="DOE Joint Genome Institute"/>
            <person name="Riley R."/>
            <person name="Haridas S."/>
            <person name="Wolfe K.H."/>
            <person name="Lopes M.R."/>
            <person name="Hittinger C.T."/>
            <person name="Goker M."/>
            <person name="Salamov A."/>
            <person name="Wisecaver J."/>
            <person name="Long T.M."/>
            <person name="Aerts A.L."/>
            <person name="Barry K."/>
            <person name="Choi C."/>
            <person name="Clum A."/>
            <person name="Coughlan A.Y."/>
            <person name="Deshpande S."/>
            <person name="Douglass A.P."/>
            <person name="Hanson S.J."/>
            <person name="Klenk H.-P."/>
            <person name="Labutti K."/>
            <person name="Lapidus A."/>
            <person name="Lindquist E."/>
            <person name="Lipzen A."/>
            <person name="Meier-Kolthoff J.P."/>
            <person name="Ohm R.A."/>
            <person name="Otillar R.P."/>
            <person name="Pangilinan J."/>
            <person name="Peng Y."/>
            <person name="Rokas A."/>
            <person name="Rosa C.A."/>
            <person name="Scheuner C."/>
            <person name="Sibirny A.A."/>
            <person name="Slot J.C."/>
            <person name="Stielow J.B."/>
            <person name="Sun H."/>
            <person name="Kurtzman C.P."/>
            <person name="Blackwell M."/>
            <person name="Jeffries T.W."/>
            <person name="Grigoriev I.V."/>
        </authorList>
    </citation>
    <scope>NUCLEOTIDE SEQUENCE [LARGE SCALE GENOMIC DNA]</scope>
    <source>
        <strain evidence="4">NRRL Y-17796</strain>
    </source>
</reference>
<accession>A0A1E4TAY2</accession>
<evidence type="ECO:0000313" key="4">
    <source>
        <dbReference type="Proteomes" id="UP000095023"/>
    </source>
</evidence>
<gene>
    <name evidence="3" type="ORF">CANCADRAFT_3552</name>
</gene>
<proteinExistence type="predicted"/>
<feature type="region of interest" description="Disordered" evidence="1">
    <location>
        <begin position="93"/>
        <end position="126"/>
    </location>
</feature>
<protein>
    <submittedName>
        <fullName evidence="3">Uncharacterized protein</fullName>
    </submittedName>
</protein>
<evidence type="ECO:0000256" key="2">
    <source>
        <dbReference type="SAM" id="Phobius"/>
    </source>
</evidence>
<name>A0A1E4TAY2_9ASCO</name>
<sequence>MESANRAPKRDIKTRMARYNTLRNATSITNNLATSSQRNTVSRLIDHNIQRTYVPSHNLATAKQLHSTPLETNRPPKLNLDADSPRRILKEISLLSRPTDDPGATSSTTATSIGPETPMRSAPYSPSSVLKINSNTKFFSTDSQQISSQMSPPGEGLTPLLSSHNTHPDHSFAELSDLIHTIETRLDDVIRSVTKIEADMKTTADIARTALNQSRSVPQFNSHSPHKPARSTIISFTTLLGVIIAALTAWFSLLAMFPRIRSQYRYE</sequence>
<dbReference type="EMBL" id="KV453843">
    <property type="protein sequence ID" value="ODV88910.1"/>
    <property type="molecule type" value="Genomic_DNA"/>
</dbReference>
<feature type="transmembrane region" description="Helical" evidence="2">
    <location>
        <begin position="233"/>
        <end position="257"/>
    </location>
</feature>
<dbReference type="AlphaFoldDB" id="A0A1E4TAY2"/>
<keyword evidence="4" id="KW-1185">Reference proteome</keyword>
<keyword evidence="2" id="KW-0812">Transmembrane</keyword>
<dbReference type="Proteomes" id="UP000095023">
    <property type="component" value="Unassembled WGS sequence"/>
</dbReference>
<keyword evidence="2" id="KW-1133">Transmembrane helix</keyword>
<evidence type="ECO:0000256" key="1">
    <source>
        <dbReference type="SAM" id="MobiDB-lite"/>
    </source>
</evidence>
<organism evidence="3 4">
    <name type="scientific">Tortispora caseinolytica NRRL Y-17796</name>
    <dbReference type="NCBI Taxonomy" id="767744"/>
    <lineage>
        <taxon>Eukaryota</taxon>
        <taxon>Fungi</taxon>
        <taxon>Dikarya</taxon>
        <taxon>Ascomycota</taxon>
        <taxon>Saccharomycotina</taxon>
        <taxon>Trigonopsidomycetes</taxon>
        <taxon>Trigonopsidales</taxon>
        <taxon>Trigonopsidaceae</taxon>
        <taxon>Tortispora</taxon>
    </lineage>
</organism>
<keyword evidence="2" id="KW-0472">Membrane</keyword>
<evidence type="ECO:0000313" key="3">
    <source>
        <dbReference type="EMBL" id="ODV88910.1"/>
    </source>
</evidence>